<reference evidence="3 4" key="1">
    <citation type="submission" date="2006-02" db="EMBL/GenBank/DDBJ databases">
        <authorList>
            <person name="Waterbury J."/>
            <person name="Ferriera S."/>
            <person name="Johnson J."/>
            <person name="Kravitz S."/>
            <person name="Halpern A."/>
            <person name="Remington K."/>
            <person name="Beeson K."/>
            <person name="Tran B."/>
            <person name="Rogers Y.-H."/>
            <person name="Friedman R."/>
            <person name="Venter J.C."/>
        </authorList>
    </citation>
    <scope>NUCLEOTIDE SEQUENCE [LARGE SCALE GENOMIC DNA]</scope>
    <source>
        <strain evidence="3 4">Nb-231</strain>
    </source>
</reference>
<dbReference type="GO" id="GO:0005524">
    <property type="term" value="F:ATP binding"/>
    <property type="evidence" value="ECO:0007669"/>
    <property type="project" value="UniProtKB-UniRule"/>
</dbReference>
<gene>
    <name evidence="3" type="ORF">NB231_08385</name>
</gene>
<keyword evidence="1" id="KW-0067">ATP-binding</keyword>
<protein>
    <recommendedName>
        <fullName evidence="2">ATP-grasp domain-containing protein</fullName>
    </recommendedName>
</protein>
<feature type="domain" description="ATP-grasp" evidence="2">
    <location>
        <begin position="110"/>
        <end position="307"/>
    </location>
</feature>
<dbReference type="Gene3D" id="3.30.470.20">
    <property type="entry name" value="ATP-grasp fold, B domain"/>
    <property type="match status" value="1"/>
</dbReference>
<evidence type="ECO:0000259" key="2">
    <source>
        <dbReference type="PROSITE" id="PS50975"/>
    </source>
</evidence>
<keyword evidence="4" id="KW-1185">Reference proteome</keyword>
<dbReference type="GO" id="GO:0046872">
    <property type="term" value="F:metal ion binding"/>
    <property type="evidence" value="ECO:0007669"/>
    <property type="project" value="InterPro"/>
</dbReference>
<evidence type="ECO:0000256" key="1">
    <source>
        <dbReference type="PROSITE-ProRule" id="PRU00409"/>
    </source>
</evidence>
<evidence type="ECO:0000313" key="4">
    <source>
        <dbReference type="Proteomes" id="UP000003374"/>
    </source>
</evidence>
<keyword evidence="1" id="KW-0547">Nucleotide-binding</keyword>
<sequence>MLGIDTQIGLTVIRELCKHGVTVHGIASDATGVGLYSRYLATGHIRSETEDGIIQQINTLARQTGTTWLLAVGESDILLINRRRDELIGITPLIPEADEFAKVLDKQTTLAAARSVGIITPQSWALDNLNDFEKIKPQLRFPVVIKWRNPHRVVRRLGKSGKTLQKYRYAYDPDELIEYLGKFEIIGELPLIQEYCPGYGVGQMLFLHEGKTVLRFQHRRIAEWPPEGGASAVCESLPIEAHNEMMAKSEALLRLLGWSGPAMVEYRYDPETQKAMLMEVNGRFWGSLPLAHHAGAHFVWLTLAIAAFGQVPEMRPYTPAVRCRSIVPELKRLLRVTFHPEMIQDKMLRPSWPHEWLLFLVRYLVPRTYYYVFSFDDPRPFIMDSWLSVRRVVTRRFAGGARYFG</sequence>
<dbReference type="AlphaFoldDB" id="A4BSJ0"/>
<dbReference type="eggNOG" id="COG3919">
    <property type="taxonomic scope" value="Bacteria"/>
</dbReference>
<organism evidence="3 4">
    <name type="scientific">Nitrococcus mobilis Nb-231</name>
    <dbReference type="NCBI Taxonomy" id="314278"/>
    <lineage>
        <taxon>Bacteria</taxon>
        <taxon>Pseudomonadati</taxon>
        <taxon>Pseudomonadota</taxon>
        <taxon>Gammaproteobacteria</taxon>
        <taxon>Chromatiales</taxon>
        <taxon>Ectothiorhodospiraceae</taxon>
        <taxon>Nitrococcus</taxon>
    </lineage>
</organism>
<comment type="caution">
    <text evidence="3">The sequence shown here is derived from an EMBL/GenBank/DDBJ whole genome shotgun (WGS) entry which is preliminary data.</text>
</comment>
<dbReference type="SUPFAM" id="SSF56059">
    <property type="entry name" value="Glutathione synthetase ATP-binding domain-like"/>
    <property type="match status" value="1"/>
</dbReference>
<dbReference type="STRING" id="314278.NB231_08385"/>
<dbReference type="PROSITE" id="PS50975">
    <property type="entry name" value="ATP_GRASP"/>
    <property type="match status" value="1"/>
</dbReference>
<dbReference type="EMBL" id="AAOF01000010">
    <property type="protein sequence ID" value="EAR21260.1"/>
    <property type="molecule type" value="Genomic_DNA"/>
</dbReference>
<accession>A4BSJ0</accession>
<dbReference type="InterPro" id="IPR011761">
    <property type="entry name" value="ATP-grasp"/>
</dbReference>
<name>A4BSJ0_9GAMM</name>
<dbReference type="HOGENOM" id="CLU_034084_0_0_6"/>
<proteinExistence type="predicted"/>
<evidence type="ECO:0000313" key="3">
    <source>
        <dbReference type="EMBL" id="EAR21260.1"/>
    </source>
</evidence>
<dbReference type="Proteomes" id="UP000003374">
    <property type="component" value="Unassembled WGS sequence"/>
</dbReference>